<evidence type="ECO:0000313" key="3">
    <source>
        <dbReference type="Proteomes" id="UP001500655"/>
    </source>
</evidence>
<dbReference type="RefSeq" id="WP_344087438.1">
    <property type="nucleotide sequence ID" value="NZ_BAAALS010000036.1"/>
</dbReference>
<sequence>MIALTRYSLSMLVRGQAYIAPFVLFGTAIVVLTTNDLGPITGTYSACALTQFVCGLWFTVAIVNTEDRAQRSMTVVAAGGQRRVLAANALAATVVAGGLTAIGVAYPAFSGTHTVTAADLAVGALAQLVCGVAGVAVGLLCSRVVIPKAGYAVFASLAAIGALTMIPPVPPVSPVMTLLSGPEPAGRMLAPIAAFGAFAVAMLVASVLIAEQVARRQD</sequence>
<feature type="transmembrane region" description="Helical" evidence="1">
    <location>
        <begin position="149"/>
        <end position="169"/>
    </location>
</feature>
<feature type="transmembrane region" description="Helical" evidence="1">
    <location>
        <begin position="12"/>
        <end position="31"/>
    </location>
</feature>
<accession>A0ABP4X926</accession>
<proteinExistence type="predicted"/>
<gene>
    <name evidence="2" type="ORF">GCM10009681_51720</name>
</gene>
<keyword evidence="1" id="KW-0472">Membrane</keyword>
<evidence type="ECO:0008006" key="4">
    <source>
        <dbReference type="Google" id="ProtNLM"/>
    </source>
</evidence>
<keyword evidence="3" id="KW-1185">Reference proteome</keyword>
<comment type="caution">
    <text evidence="2">The sequence shown here is derived from an EMBL/GenBank/DDBJ whole genome shotgun (WGS) entry which is preliminary data.</text>
</comment>
<feature type="transmembrane region" description="Helical" evidence="1">
    <location>
        <begin position="121"/>
        <end position="142"/>
    </location>
</feature>
<dbReference type="EMBL" id="BAAALS010000036">
    <property type="protein sequence ID" value="GAA1773866.1"/>
    <property type="molecule type" value="Genomic_DNA"/>
</dbReference>
<evidence type="ECO:0000256" key="1">
    <source>
        <dbReference type="SAM" id="Phobius"/>
    </source>
</evidence>
<organism evidence="2 3">
    <name type="scientific">Luedemannella helvata</name>
    <dbReference type="NCBI Taxonomy" id="349315"/>
    <lineage>
        <taxon>Bacteria</taxon>
        <taxon>Bacillati</taxon>
        <taxon>Actinomycetota</taxon>
        <taxon>Actinomycetes</taxon>
        <taxon>Micromonosporales</taxon>
        <taxon>Micromonosporaceae</taxon>
        <taxon>Luedemannella</taxon>
    </lineage>
</organism>
<dbReference type="Proteomes" id="UP001500655">
    <property type="component" value="Unassembled WGS sequence"/>
</dbReference>
<protein>
    <recommendedName>
        <fullName evidence="4">ABC transporter</fullName>
    </recommendedName>
</protein>
<feature type="transmembrane region" description="Helical" evidence="1">
    <location>
        <begin position="189"/>
        <end position="210"/>
    </location>
</feature>
<keyword evidence="1" id="KW-0812">Transmembrane</keyword>
<reference evidence="3" key="1">
    <citation type="journal article" date="2019" name="Int. J. Syst. Evol. Microbiol.">
        <title>The Global Catalogue of Microorganisms (GCM) 10K type strain sequencing project: providing services to taxonomists for standard genome sequencing and annotation.</title>
        <authorList>
            <consortium name="The Broad Institute Genomics Platform"/>
            <consortium name="The Broad Institute Genome Sequencing Center for Infectious Disease"/>
            <person name="Wu L."/>
            <person name="Ma J."/>
        </authorList>
    </citation>
    <scope>NUCLEOTIDE SEQUENCE [LARGE SCALE GENOMIC DNA]</scope>
    <source>
        <strain evidence="3">JCM 13249</strain>
    </source>
</reference>
<evidence type="ECO:0000313" key="2">
    <source>
        <dbReference type="EMBL" id="GAA1773866.1"/>
    </source>
</evidence>
<keyword evidence="1" id="KW-1133">Transmembrane helix</keyword>
<name>A0ABP4X926_9ACTN</name>
<feature type="transmembrane region" description="Helical" evidence="1">
    <location>
        <begin position="43"/>
        <end position="63"/>
    </location>
</feature>
<feature type="transmembrane region" description="Helical" evidence="1">
    <location>
        <begin position="84"/>
        <end position="109"/>
    </location>
</feature>